<reference evidence="1 2" key="1">
    <citation type="submission" date="2014-04" db="EMBL/GenBank/DDBJ databases">
        <authorList>
            <consortium name="DOE Joint Genome Institute"/>
            <person name="Kuo A."/>
            <person name="Kohler A."/>
            <person name="Jargeat P."/>
            <person name="Nagy L.G."/>
            <person name="Floudas D."/>
            <person name="Copeland A."/>
            <person name="Barry K.W."/>
            <person name="Cichocki N."/>
            <person name="Veneault-Fourrey C."/>
            <person name="LaButti K."/>
            <person name="Lindquist E.A."/>
            <person name="Lipzen A."/>
            <person name="Lundell T."/>
            <person name="Morin E."/>
            <person name="Murat C."/>
            <person name="Sun H."/>
            <person name="Tunlid A."/>
            <person name="Henrissat B."/>
            <person name="Grigoriev I.V."/>
            <person name="Hibbett D.S."/>
            <person name="Martin F."/>
            <person name="Nordberg H.P."/>
            <person name="Cantor M.N."/>
            <person name="Hua S.X."/>
        </authorList>
    </citation>
    <scope>NUCLEOTIDE SEQUENCE [LARGE SCALE GENOMIC DNA]</scope>
    <source>
        <strain evidence="1 2">Ve08.2h10</strain>
    </source>
</reference>
<name>A0A0D0CZ05_9AGAM</name>
<dbReference type="InParanoid" id="A0A0D0CZ05"/>
<dbReference type="OrthoDB" id="2673402at2759"/>
<sequence length="125" mass="13697">MIGMFNGLGQWVQSTNQSQAAILGMLQALTAQLANLSAQTTTIQQSVSNPAAAAPATHVSSPSGTVHIKELCQFTGKATDIKTFLDEITNNIYLQQRTLPPNYEQSIFLLLYLADRNPKLWYQAI</sequence>
<dbReference type="EMBL" id="KN827491">
    <property type="protein sequence ID" value="KIK76436.1"/>
    <property type="molecule type" value="Genomic_DNA"/>
</dbReference>
<gene>
    <name evidence="1" type="ORF">PAXRUDRAFT_18221</name>
</gene>
<proteinExistence type="predicted"/>
<protein>
    <submittedName>
        <fullName evidence="1">Uncharacterized protein</fullName>
    </submittedName>
</protein>
<dbReference type="AlphaFoldDB" id="A0A0D0CZ05"/>
<dbReference type="HOGENOM" id="CLU_163537_0_0_1"/>
<keyword evidence="2" id="KW-1185">Reference proteome</keyword>
<evidence type="ECO:0000313" key="2">
    <source>
        <dbReference type="Proteomes" id="UP000054538"/>
    </source>
</evidence>
<accession>A0A0D0CZ05</accession>
<evidence type="ECO:0000313" key="1">
    <source>
        <dbReference type="EMBL" id="KIK76436.1"/>
    </source>
</evidence>
<reference evidence="2" key="2">
    <citation type="submission" date="2015-01" db="EMBL/GenBank/DDBJ databases">
        <title>Evolutionary Origins and Diversification of the Mycorrhizal Mutualists.</title>
        <authorList>
            <consortium name="DOE Joint Genome Institute"/>
            <consortium name="Mycorrhizal Genomics Consortium"/>
            <person name="Kohler A."/>
            <person name="Kuo A."/>
            <person name="Nagy L.G."/>
            <person name="Floudas D."/>
            <person name="Copeland A."/>
            <person name="Barry K.W."/>
            <person name="Cichocki N."/>
            <person name="Veneault-Fourrey C."/>
            <person name="LaButti K."/>
            <person name="Lindquist E.A."/>
            <person name="Lipzen A."/>
            <person name="Lundell T."/>
            <person name="Morin E."/>
            <person name="Murat C."/>
            <person name="Riley R."/>
            <person name="Ohm R."/>
            <person name="Sun H."/>
            <person name="Tunlid A."/>
            <person name="Henrissat B."/>
            <person name="Grigoriev I.V."/>
            <person name="Hibbett D.S."/>
            <person name="Martin F."/>
        </authorList>
    </citation>
    <scope>NUCLEOTIDE SEQUENCE [LARGE SCALE GENOMIC DNA]</scope>
    <source>
        <strain evidence="2">Ve08.2h10</strain>
    </source>
</reference>
<dbReference type="Proteomes" id="UP000054538">
    <property type="component" value="Unassembled WGS sequence"/>
</dbReference>
<organism evidence="1 2">
    <name type="scientific">Paxillus rubicundulus Ve08.2h10</name>
    <dbReference type="NCBI Taxonomy" id="930991"/>
    <lineage>
        <taxon>Eukaryota</taxon>
        <taxon>Fungi</taxon>
        <taxon>Dikarya</taxon>
        <taxon>Basidiomycota</taxon>
        <taxon>Agaricomycotina</taxon>
        <taxon>Agaricomycetes</taxon>
        <taxon>Agaricomycetidae</taxon>
        <taxon>Boletales</taxon>
        <taxon>Paxilineae</taxon>
        <taxon>Paxillaceae</taxon>
        <taxon>Paxillus</taxon>
    </lineage>
</organism>